<gene>
    <name evidence="2" type="ORF">PANT1444_LOCUS2841</name>
</gene>
<feature type="compositionally biased region" description="Low complexity" evidence="1">
    <location>
        <begin position="810"/>
        <end position="820"/>
    </location>
</feature>
<protein>
    <submittedName>
        <fullName evidence="2">Uncharacterized protein</fullName>
    </submittedName>
</protein>
<name>A0A7S0HBJ4_9EUKA</name>
<feature type="compositionally biased region" description="Pro residues" evidence="1">
    <location>
        <begin position="767"/>
        <end position="780"/>
    </location>
</feature>
<feature type="region of interest" description="Disordered" evidence="1">
    <location>
        <begin position="797"/>
        <end position="843"/>
    </location>
</feature>
<feature type="region of interest" description="Disordered" evidence="1">
    <location>
        <begin position="709"/>
        <end position="728"/>
    </location>
</feature>
<reference evidence="2" key="1">
    <citation type="submission" date="2021-01" db="EMBL/GenBank/DDBJ databases">
        <authorList>
            <person name="Corre E."/>
            <person name="Pelletier E."/>
            <person name="Niang G."/>
            <person name="Scheremetjew M."/>
            <person name="Finn R."/>
            <person name="Kale V."/>
            <person name="Holt S."/>
            <person name="Cochrane G."/>
            <person name="Meng A."/>
            <person name="Brown T."/>
            <person name="Cohen L."/>
        </authorList>
    </citation>
    <scope>NUCLEOTIDE SEQUENCE</scope>
    <source>
        <strain evidence="2">CCMP1374</strain>
    </source>
</reference>
<proteinExistence type="predicted"/>
<sequence length="993" mass="107104">MPRYDEGHFRSQVDRALTTLKQALHTTRHPTYAEDTDHTYDDKFGLVEFLTNVSLAAQFACLESIGLDAPKLAQLQAWAHAGKQCTLRLTATERCTFLREVSRDVESASKVVHDSKLFGKSETKVVTRIDEFFWKFEVAWELTVFAGAATDGTDRVRLHGRSGSCEIMSSTRQPPRAETVNKAPLDTSLTWPLQQLSVPPATLLAFKVDREAEGCATPRRNAQVEAALASGASLSRWCERVDHYFRKEVFPIFRPTSVSGADGGRGHGLELDEASLDKGELFVPVLPLFEARGVEAGAEQAAIEGEAAAEGDGEQGEAEARQGLVAVAEAGGGASPVLRLGDISLLLRLQAQQMAAKWGELHETFPPGEGPLGTALISAEEAVLCGAVQHLGEVCGQYAQGVGHLEEMLRRQLVAALGKEVTPADFDKYMVYHDQRRYRPEFAPEPFCFAVRRPDHYPEGVVSLEATPVTNHSAYTGLPGGGAVVQPIYTTCRRVAEPAPLSFKINAATRVQFTGERFVHAYVGHAFAGASGVALSLTARARQFSCFMVLLGRMGPGGTFEPSHAIVLQNKDELTVPLALSQLPTAREFRDAIESLSPEQQRFAKAYRAMQLEGCVLGVLVLQLKPQLERLLKLGDGALTKEIKLTQQLLQLFVEHQIPSDLLSYGGGDAAAPEALKLEAVRGHVAAIMDMIEEAKQAELHQRRQEACYDNPLAGGGGSSEGFDDDDKPRAKEVMCYQQSSCARSMAAEPRGKKGGGVMGMSRPRSGGPPPPPMATMSAAPPPPPMMAMMANCAHASMAAPPPPPPPPSFQSQPQSSATPTPAPASAPAPAPTPQPQPPSAFDGESVVDAAEAEEMDYTQLPAVLDAKLLSLDKDSAVRPTRIDVGKVWTRRAQRALLAKPTSSTLGTDEQKQEKEKAFDLLDALSRSGDMPFDCAALHVILAVTHCFDASLMDTVVVKNVNPIEKLEHSSLLLATTIHDLPAERLLRSDVLA</sequence>
<dbReference type="EMBL" id="HBEP01005103">
    <property type="protein sequence ID" value="CAD8472272.1"/>
    <property type="molecule type" value="Transcribed_RNA"/>
</dbReference>
<organism evidence="2">
    <name type="scientific">Phaeocystis antarctica</name>
    <dbReference type="NCBI Taxonomy" id="33657"/>
    <lineage>
        <taxon>Eukaryota</taxon>
        <taxon>Haptista</taxon>
        <taxon>Haptophyta</taxon>
        <taxon>Prymnesiophyceae</taxon>
        <taxon>Phaeocystales</taxon>
        <taxon>Phaeocystaceae</taxon>
        <taxon>Phaeocystis</taxon>
    </lineage>
</organism>
<dbReference type="AlphaFoldDB" id="A0A7S0HBJ4"/>
<evidence type="ECO:0000313" key="2">
    <source>
        <dbReference type="EMBL" id="CAD8472272.1"/>
    </source>
</evidence>
<feature type="region of interest" description="Disordered" evidence="1">
    <location>
        <begin position="743"/>
        <end position="780"/>
    </location>
</feature>
<accession>A0A7S0HBJ4</accession>
<feature type="compositionally biased region" description="Pro residues" evidence="1">
    <location>
        <begin position="800"/>
        <end position="809"/>
    </location>
</feature>
<evidence type="ECO:0000256" key="1">
    <source>
        <dbReference type="SAM" id="MobiDB-lite"/>
    </source>
</evidence>
<feature type="compositionally biased region" description="Pro residues" evidence="1">
    <location>
        <begin position="821"/>
        <end position="839"/>
    </location>
</feature>